<evidence type="ECO:0000313" key="2">
    <source>
        <dbReference type="Proteomes" id="UP000019812"/>
    </source>
</evidence>
<comment type="caution">
    <text evidence="1">The sequence shown here is derived from an EMBL/GenBank/DDBJ whole genome shotgun (WGS) entry which is preliminary data.</text>
</comment>
<evidence type="ECO:0000313" key="1">
    <source>
        <dbReference type="EMBL" id="KFB69358.1"/>
    </source>
</evidence>
<dbReference type="EMBL" id="JDSS02000016">
    <property type="protein sequence ID" value="KFB69358.1"/>
    <property type="molecule type" value="Genomic_DNA"/>
</dbReference>
<sequence>MCDDLEAAKVCAAHDPNWIERQKDCLKTDRLFAVLTALAPFQEPDSVPSEDPPVRGCSRDLINRPGQFDYQAAIEAGLPIGSGEVESAHRDVIQKRLKLPGAWWTPENAQAMLNLRVTRANGGWDRYWDALAA</sequence>
<dbReference type="Proteomes" id="UP000019812">
    <property type="component" value="Unassembled WGS sequence"/>
</dbReference>
<protein>
    <submittedName>
        <fullName evidence="1">Uncharacterized protein</fullName>
    </submittedName>
</protein>
<proteinExistence type="predicted"/>
<name>A0A084Y3R4_9PROT</name>
<dbReference type="AlphaFoldDB" id="A0A084Y3R4"/>
<accession>A0A084Y3R4</accession>
<dbReference type="STRING" id="1457154.CAPSK01_001104"/>
<organism evidence="1 2">
    <name type="scientific">Candidatus Accumulibacter vicinus</name>
    <dbReference type="NCBI Taxonomy" id="2954382"/>
    <lineage>
        <taxon>Bacteria</taxon>
        <taxon>Pseudomonadati</taxon>
        <taxon>Pseudomonadota</taxon>
        <taxon>Betaproteobacteria</taxon>
        <taxon>Candidatus Accumulibacter</taxon>
    </lineage>
</organism>
<gene>
    <name evidence="1" type="ORF">CAPSK01_001104</name>
</gene>
<reference evidence="1 2" key="1">
    <citation type="submission" date="2014-07" db="EMBL/GenBank/DDBJ databases">
        <title>Expanding our view of genomic diversity in Candidatus Accumulibacter clades.</title>
        <authorList>
            <person name="Skennerton C.T."/>
            <person name="Barr J.J."/>
            <person name="Slater F.R."/>
            <person name="Bond P.L."/>
            <person name="Tyson G.W."/>
        </authorList>
    </citation>
    <scope>NUCLEOTIDE SEQUENCE [LARGE SCALE GENOMIC DNA]</scope>
    <source>
        <strain evidence="2">SK-01</strain>
    </source>
</reference>